<dbReference type="SMART" id="SM00968">
    <property type="entry name" value="SMC_hinge"/>
    <property type="match status" value="1"/>
</dbReference>
<dbReference type="InterPro" id="IPR010935">
    <property type="entry name" value="SMC_hinge"/>
</dbReference>
<evidence type="ECO:0000259" key="12">
    <source>
        <dbReference type="SMART" id="SM00968"/>
    </source>
</evidence>
<keyword evidence="14" id="KW-1185">Reference proteome</keyword>
<name>A0A4P6XU58_9ASCO</name>
<feature type="coiled-coil region" evidence="11">
    <location>
        <begin position="314"/>
        <end position="369"/>
    </location>
</feature>
<dbReference type="GO" id="GO:0007062">
    <property type="term" value="P:sister chromatid cohesion"/>
    <property type="evidence" value="ECO:0007669"/>
    <property type="project" value="InterPro"/>
</dbReference>
<dbReference type="InterPro" id="IPR003395">
    <property type="entry name" value="RecF/RecN/SMC_N"/>
</dbReference>
<dbReference type="GO" id="GO:0005524">
    <property type="term" value="F:ATP binding"/>
    <property type="evidence" value="ECO:0007669"/>
    <property type="project" value="InterPro"/>
</dbReference>
<evidence type="ECO:0000256" key="10">
    <source>
        <dbReference type="PIRNR" id="PIRNR005719"/>
    </source>
</evidence>
<keyword evidence="7 11" id="KW-0175">Coiled coil</keyword>
<evidence type="ECO:0000256" key="8">
    <source>
        <dbReference type="ARBA" id="ARBA00023242"/>
    </source>
</evidence>
<evidence type="ECO:0000256" key="5">
    <source>
        <dbReference type="ARBA" id="ARBA00022618"/>
    </source>
</evidence>
<dbReference type="PANTHER" id="PTHR18937">
    <property type="entry name" value="STRUCTURAL MAINTENANCE OF CHROMOSOMES SMC FAMILY MEMBER"/>
    <property type="match status" value="1"/>
</dbReference>
<dbReference type="GO" id="GO:0007059">
    <property type="term" value="P:chromosome segregation"/>
    <property type="evidence" value="ECO:0007669"/>
    <property type="project" value="UniProtKB-ARBA"/>
</dbReference>
<dbReference type="CDD" id="cd03275">
    <property type="entry name" value="ABC_SMC1_euk"/>
    <property type="match status" value="2"/>
</dbReference>
<dbReference type="STRING" id="2163413.A0A4P6XU58"/>
<evidence type="ECO:0000256" key="7">
    <source>
        <dbReference type="ARBA" id="ARBA00023054"/>
    </source>
</evidence>
<feature type="coiled-coil region" evidence="11">
    <location>
        <begin position="861"/>
        <end position="937"/>
    </location>
</feature>
<evidence type="ECO:0000256" key="4">
    <source>
        <dbReference type="ARBA" id="ARBA00022454"/>
    </source>
</evidence>
<evidence type="ECO:0000313" key="14">
    <source>
        <dbReference type="Proteomes" id="UP000292447"/>
    </source>
</evidence>
<dbReference type="EMBL" id="CP034462">
    <property type="protein sequence ID" value="QBM91152.1"/>
    <property type="molecule type" value="Genomic_DNA"/>
</dbReference>
<dbReference type="GO" id="GO:0051301">
    <property type="term" value="P:cell division"/>
    <property type="evidence" value="ECO:0007669"/>
    <property type="project" value="UniProtKB-KW"/>
</dbReference>
<dbReference type="Pfam" id="PF06470">
    <property type="entry name" value="SMC_hinge"/>
    <property type="match status" value="1"/>
</dbReference>
<dbReference type="AlphaFoldDB" id="A0A4P6XU58"/>
<dbReference type="InterPro" id="IPR024704">
    <property type="entry name" value="SMC"/>
</dbReference>
<reference evidence="14" key="1">
    <citation type="submission" date="2019-03" db="EMBL/GenBank/DDBJ databases">
        <title>Snf2 controls pulcherriminic acid biosynthesis and connects pigmentation and antifungal activity of the yeast Metschnikowia pulcherrima.</title>
        <authorList>
            <person name="Gore-Lloyd D."/>
            <person name="Sumann I."/>
            <person name="Brachmann A.O."/>
            <person name="Schneeberger K."/>
            <person name="Ortiz-Merino R.A."/>
            <person name="Moreno-Beltran M."/>
            <person name="Schlaefli M."/>
            <person name="Kirner P."/>
            <person name="Santos Kron A."/>
            <person name="Wolfe K.H."/>
            <person name="Piel J."/>
            <person name="Ahrens C.H."/>
            <person name="Henk D."/>
            <person name="Freimoser F.M."/>
        </authorList>
    </citation>
    <scope>NUCLEOTIDE SEQUENCE [LARGE SCALE GENOMIC DNA]</scope>
    <source>
        <strain evidence="14">APC 1.2</strain>
    </source>
</reference>
<sequence>MGRLVGLELHNFKLYKGTARIGFGDALFTSIIGPNGAGKLNMMDAISFVLGIQLAQLRSQQLRDLIYRGRVEKDADLAPSQQPLTAYVSALYEKDSGEMMALKRVINANGSSDYRLNEQNVTALQYLMALRAENILVKARNFLVFQGDIENVASQSAKDLSKLIETISGSAEYAAEYEQLKEELERAHEVATQVFSRKRTLNSESKQYKDQMRERDLFEAKLNEKYSLIKILHLYRIFHNQKRHYMLVADTRRISEKLAEVQASQAEQASTHKQMIAEVTRATLIQKKLEAQKLEKATSAETLRRAILPISSSKKSLEANVRLALLKINDLTSDLENLQDLKSAEESLLELAEDDLALFEKEVRDLSDKVNVPPEGVAEYEKLHQKFLGSSGSSMIEKRTMLSSDRDSLMSSLKNQIDQKKDATLRIQELEGEIRNNFEADLGHTNSKLQVLEETKAMKLQEKDALAQKIKESSFQELGLNTKIGQVSARLDELSSQQNESNKQRKLRDNVSMLRNLVKEGAIKGLMYELVRCSQQKFDSALQTALGRNFDAIVVENSAVAYKCIEILKERRAGTATFIPLDSVVTEQVNLNYLRSLDEAARPALDIVRYDDQSLERAVQFALGGTIVVDDLDIARDLKWNSSHQIDNKMVALDGSVIHASGLMSGGQQTQNSGNALTWSKQEWLRLKREREELSEELSKVQSEKPNGILLNDLADELRVIDEEIPRLSSRVAILEREIEERKFEISFLKETIVEIEKKQTSTQDALNEIDQQLLSLANDITKLQKTIYSEFCEKYGLENIGQYEFFLGTAMRARARKRAELQRAISASKSRLSFQIDSIADIESRIQRLTVSRSQFEGDLERVNETLLEQTLKLQALEGEFHSLKEDCESQQNSLHSLVKNSRELEDLMKEQKQEIKSLTEELTNAKEYLLKVDAERINMLKNCKIESVDLPLEEGFLESISFDDESGDVSEKAYLIHVDYGLLEMKYQESFLPKVEAGLSVKLENVQKELEALAPNSKAIERLKEVDVRIKEFDREFTKARQDEKRSTTKFNEVKALRTACFMKAFTHIADKIDSVYKELTKSRTSPLGGSAYLTLEDEDEPYAAGIRYHAMPPMKRFRDMELLSGGEKTMAALSLLFAIHSFQPSPFFVLDEIDAALDNLNVDKIANYIKNHAGPGFQFIVISLKSSLFETSDALIGIYREQRENSSRTISLDLRSYSDKPQEIMHSEEPVSASM</sequence>
<evidence type="ECO:0000256" key="9">
    <source>
        <dbReference type="ARBA" id="ARBA00023306"/>
    </source>
</evidence>
<evidence type="ECO:0000256" key="11">
    <source>
        <dbReference type="SAM" id="Coils"/>
    </source>
</evidence>
<keyword evidence="5" id="KW-0132">Cell division</keyword>
<evidence type="ECO:0000256" key="3">
    <source>
        <dbReference type="ARBA" id="ARBA00005597"/>
    </source>
</evidence>
<dbReference type="GO" id="GO:0003677">
    <property type="term" value="F:DNA binding"/>
    <property type="evidence" value="ECO:0007669"/>
    <property type="project" value="TreeGrafter"/>
</dbReference>
<dbReference type="PIRSF" id="PIRSF005719">
    <property type="entry name" value="SMC"/>
    <property type="match status" value="1"/>
</dbReference>
<dbReference type="SUPFAM" id="SSF75553">
    <property type="entry name" value="Smc hinge domain"/>
    <property type="match status" value="1"/>
</dbReference>
<dbReference type="SUPFAM" id="SSF52540">
    <property type="entry name" value="P-loop containing nucleoside triphosphate hydrolases"/>
    <property type="match status" value="1"/>
</dbReference>
<gene>
    <name evidence="13" type="primary">MPUL0G01950</name>
    <name evidence="13" type="ORF">METSCH_G01950</name>
</gene>
<feature type="coiled-coil region" evidence="11">
    <location>
        <begin position="170"/>
        <end position="197"/>
    </location>
</feature>
<keyword evidence="8 10" id="KW-0539">Nucleus</keyword>
<keyword evidence="4" id="KW-0158">Chromosome</keyword>
<dbReference type="Gene3D" id="1.20.1060.20">
    <property type="match status" value="1"/>
</dbReference>
<evidence type="ECO:0000256" key="2">
    <source>
        <dbReference type="ARBA" id="ARBA00004286"/>
    </source>
</evidence>
<evidence type="ECO:0000256" key="6">
    <source>
        <dbReference type="ARBA" id="ARBA00022776"/>
    </source>
</evidence>
<keyword evidence="9" id="KW-0131">Cell cycle</keyword>
<dbReference type="GO" id="GO:0005634">
    <property type="term" value="C:nucleus"/>
    <property type="evidence" value="ECO:0007669"/>
    <property type="project" value="UniProtKB-SubCell"/>
</dbReference>
<keyword evidence="6" id="KW-0498">Mitosis</keyword>
<dbReference type="Proteomes" id="UP000292447">
    <property type="component" value="Chromosome VII"/>
</dbReference>
<feature type="coiled-coil region" evidence="11">
    <location>
        <begin position="413"/>
        <end position="469"/>
    </location>
</feature>
<protein>
    <recommendedName>
        <fullName evidence="10">Structural maintenance of chromosomes protein</fullName>
    </recommendedName>
</protein>
<comment type="similarity">
    <text evidence="3">Belongs to the SMC family. SMC1 subfamily.</text>
</comment>
<comment type="subcellular location">
    <subcellularLocation>
        <location evidence="2">Chromosome</location>
    </subcellularLocation>
    <subcellularLocation>
        <location evidence="1 10">Nucleus</location>
    </subcellularLocation>
</comment>
<evidence type="ECO:0000313" key="13">
    <source>
        <dbReference type="EMBL" id="QBM91152.1"/>
    </source>
</evidence>
<feature type="domain" description="SMC hinge" evidence="12">
    <location>
        <begin position="521"/>
        <end position="639"/>
    </location>
</feature>
<dbReference type="Gene3D" id="3.40.50.300">
    <property type="entry name" value="P-loop containing nucleotide triphosphate hydrolases"/>
    <property type="match status" value="2"/>
</dbReference>
<dbReference type="InterPro" id="IPR028468">
    <property type="entry name" value="Smc1_ABC"/>
</dbReference>
<proteinExistence type="inferred from homology"/>
<dbReference type="GO" id="GO:0008278">
    <property type="term" value="C:cohesin complex"/>
    <property type="evidence" value="ECO:0007669"/>
    <property type="project" value="InterPro"/>
</dbReference>
<accession>A0A4P6XU58</accession>
<dbReference type="Pfam" id="PF02463">
    <property type="entry name" value="SMC_N"/>
    <property type="match status" value="1"/>
</dbReference>
<dbReference type="Gene3D" id="3.30.70.1620">
    <property type="match status" value="1"/>
</dbReference>
<evidence type="ECO:0000256" key="1">
    <source>
        <dbReference type="ARBA" id="ARBA00004123"/>
    </source>
</evidence>
<dbReference type="InterPro" id="IPR036277">
    <property type="entry name" value="SMC_hinge_sf"/>
</dbReference>
<dbReference type="GO" id="GO:0016887">
    <property type="term" value="F:ATP hydrolysis activity"/>
    <property type="evidence" value="ECO:0007669"/>
    <property type="project" value="InterPro"/>
</dbReference>
<dbReference type="PANTHER" id="PTHR18937:SF12">
    <property type="entry name" value="STRUCTURAL MAINTENANCE OF CHROMOSOMES PROTEIN"/>
    <property type="match status" value="1"/>
</dbReference>
<dbReference type="InterPro" id="IPR027417">
    <property type="entry name" value="P-loop_NTPase"/>
</dbReference>
<organism evidence="13 14">
    <name type="scientific">Metschnikowia aff. pulcherrima</name>
    <dbReference type="NCBI Taxonomy" id="2163413"/>
    <lineage>
        <taxon>Eukaryota</taxon>
        <taxon>Fungi</taxon>
        <taxon>Dikarya</taxon>
        <taxon>Ascomycota</taxon>
        <taxon>Saccharomycotina</taxon>
        <taxon>Pichiomycetes</taxon>
        <taxon>Metschnikowiaceae</taxon>
        <taxon>Metschnikowia</taxon>
    </lineage>
</organism>